<keyword evidence="9" id="KW-1185">Reference proteome</keyword>
<protein>
    <recommendedName>
        <fullName evidence="3">3-ketoacyl-CoA synthase</fullName>
        <ecNumber evidence="3">2.3.1.-</ecNumber>
    </recommendedName>
</protein>
<dbReference type="Gene3D" id="3.40.47.10">
    <property type="match status" value="1"/>
</dbReference>
<dbReference type="OrthoDB" id="329835at2759"/>
<feature type="domain" description="Beta-ketoacyl-[acyl-carrier-protein] synthase III C-terminal" evidence="7">
    <location>
        <begin position="456"/>
        <end position="536"/>
    </location>
</feature>
<dbReference type="GO" id="GO:0016747">
    <property type="term" value="F:acyltransferase activity, transferring groups other than amino-acyl groups"/>
    <property type="evidence" value="ECO:0007669"/>
    <property type="project" value="InterPro"/>
</dbReference>
<dbReference type="Pfam" id="PF08392">
    <property type="entry name" value="FAE1_CUT1_RppA"/>
    <property type="match status" value="1"/>
</dbReference>
<evidence type="ECO:0000259" key="6">
    <source>
        <dbReference type="Pfam" id="PF08392"/>
    </source>
</evidence>
<evidence type="ECO:0000313" key="9">
    <source>
        <dbReference type="Proteomes" id="UP000660262"/>
    </source>
</evidence>
<evidence type="ECO:0000256" key="4">
    <source>
        <dbReference type="SAM" id="MobiDB-lite"/>
    </source>
</evidence>
<feature type="domain" description="FAE" evidence="6">
    <location>
        <begin position="104"/>
        <end position="383"/>
    </location>
</feature>
<comment type="caution">
    <text evidence="8">The sequence shown here is derived from an EMBL/GenBank/DDBJ whole genome shotgun (WGS) entry which is preliminary data.</text>
</comment>
<evidence type="ECO:0000256" key="5">
    <source>
        <dbReference type="SAM" id="Phobius"/>
    </source>
</evidence>
<accession>A0A830HLV3</accession>
<dbReference type="InterPro" id="IPR013747">
    <property type="entry name" value="ACP_syn_III_C"/>
</dbReference>
<feature type="transmembrane region" description="Helical" evidence="5">
    <location>
        <begin position="205"/>
        <end position="226"/>
    </location>
</feature>
<name>A0A830HLV3_9CHLO</name>
<keyword evidence="5" id="KW-1133">Transmembrane helix</keyword>
<dbReference type="PANTHER" id="PTHR31561">
    <property type="entry name" value="3-KETOACYL-COA SYNTHASE"/>
    <property type="match status" value="1"/>
</dbReference>
<dbReference type="UniPathway" id="UPA00094"/>
<dbReference type="GO" id="GO:0006633">
    <property type="term" value="P:fatty acid biosynthetic process"/>
    <property type="evidence" value="ECO:0007669"/>
    <property type="project" value="UniProtKB-UniPathway"/>
</dbReference>
<feature type="compositionally biased region" description="Low complexity" evidence="4">
    <location>
        <begin position="409"/>
        <end position="428"/>
    </location>
</feature>
<comment type="pathway">
    <text evidence="3">Lipid metabolism; fatty acid biosynthesis.</text>
</comment>
<comment type="similarity">
    <text evidence="1 3">Belongs to the thiolase-like superfamily. Chalcone/stilbene synthases family.</text>
</comment>
<dbReference type="SUPFAM" id="SSF53901">
    <property type="entry name" value="Thiolase-like"/>
    <property type="match status" value="2"/>
</dbReference>
<feature type="transmembrane region" description="Helical" evidence="5">
    <location>
        <begin position="73"/>
        <end position="98"/>
    </location>
</feature>
<feature type="region of interest" description="Disordered" evidence="4">
    <location>
        <begin position="409"/>
        <end position="441"/>
    </location>
</feature>
<gene>
    <name evidence="8" type="ORF">PPROV_000476400</name>
</gene>
<dbReference type="EMBL" id="BNJQ01000011">
    <property type="protein sequence ID" value="GHP06017.1"/>
    <property type="molecule type" value="Genomic_DNA"/>
</dbReference>
<keyword evidence="3" id="KW-0012">Acyltransferase</keyword>
<evidence type="ECO:0000256" key="3">
    <source>
        <dbReference type="PIRNR" id="PIRNR036417"/>
    </source>
</evidence>
<dbReference type="GO" id="GO:0016020">
    <property type="term" value="C:membrane"/>
    <property type="evidence" value="ECO:0007669"/>
    <property type="project" value="InterPro"/>
</dbReference>
<evidence type="ECO:0000256" key="2">
    <source>
        <dbReference type="ARBA" id="ARBA00022679"/>
    </source>
</evidence>
<keyword evidence="2 3" id="KW-0808">Transferase</keyword>
<proteinExistence type="inferred from homology"/>
<dbReference type="Proteomes" id="UP000660262">
    <property type="component" value="Unassembled WGS sequence"/>
</dbReference>
<dbReference type="PIRSF" id="PIRSF036417">
    <property type="entry name" value="3-ktacl-CoA_syn"/>
    <property type="match status" value="1"/>
</dbReference>
<dbReference type="InterPro" id="IPR013601">
    <property type="entry name" value="FAE1_typ3_polyketide_synth"/>
</dbReference>
<dbReference type="Pfam" id="PF08541">
    <property type="entry name" value="ACP_syn_III_C"/>
    <property type="match status" value="1"/>
</dbReference>
<dbReference type="InterPro" id="IPR012392">
    <property type="entry name" value="3-ktacl-CoA_syn"/>
</dbReference>
<evidence type="ECO:0000256" key="1">
    <source>
        <dbReference type="ARBA" id="ARBA00005531"/>
    </source>
</evidence>
<keyword evidence="5" id="KW-0812">Transmembrane</keyword>
<evidence type="ECO:0000259" key="7">
    <source>
        <dbReference type="Pfam" id="PF08541"/>
    </source>
</evidence>
<keyword evidence="5" id="KW-0472">Membrane</keyword>
<dbReference type="InterPro" id="IPR016039">
    <property type="entry name" value="Thiolase-like"/>
</dbReference>
<dbReference type="EC" id="2.3.1.-" evidence="3"/>
<evidence type="ECO:0000313" key="8">
    <source>
        <dbReference type="EMBL" id="GHP06017.1"/>
    </source>
</evidence>
<feature type="transmembrane region" description="Helical" evidence="5">
    <location>
        <begin position="47"/>
        <end position="67"/>
    </location>
</feature>
<feature type="compositionally biased region" description="Polar residues" evidence="4">
    <location>
        <begin position="429"/>
        <end position="441"/>
    </location>
</feature>
<sequence>MAANHNHANAEAASRTWAAMPDFARSVQLSTLAAGYRAIAIDRMPRVTFPAAAILVALACAWAEPVARYVAQLLAAPVALEITLARLLAVVLGVAVLWRCGALNKAAPVYLLDLAVYAPPKESLVTRQRFKNFSKEVGKFDEKSLEFQTRLIDRAGLGDATSLPPGILAMPPDISMARAREEAEEVIFQCVDSVLAKTRLKPRDFTVLVVNCSLFCPTPSLASMVVNKYGFKSNVQSYSLGGMGCSAGVIAVALAKDLLASHGGLALVVSTENITQNWYFGNDRSMLIPNTLFRVGASAVVMSSRSGDRARAKYVLNAVVRTHRGADDASYGCVYQREDDKGTTGVSLSRDLITHAGVALKNNITALAPRVLPLSEQARFLMREAKLALTRRRQKATTKAAAAAAAAADASATKVPAPAPATAAANSSDGDGTASTATCTDDPNKPYVPNFGLAFDHFCIHTGGRGVIDAMQKQLRLSDSMVEPSRATLRQFGNTSSSSVWYELAYSEHEGLVRRGHRVWQIAFGSGFKCNSAVWTALRNVPAGKHKAWDV</sequence>
<reference evidence="8" key="1">
    <citation type="submission" date="2020-10" db="EMBL/GenBank/DDBJ databases">
        <title>Unveiling of a novel bifunctional photoreceptor, Dualchrome1, isolated from a cosmopolitan green alga.</title>
        <authorList>
            <person name="Suzuki S."/>
            <person name="Kawachi M."/>
        </authorList>
    </citation>
    <scope>NUCLEOTIDE SEQUENCE</scope>
    <source>
        <strain evidence="8">NIES 2893</strain>
    </source>
</reference>
<dbReference type="AlphaFoldDB" id="A0A830HLV3"/>
<dbReference type="CDD" id="cd00831">
    <property type="entry name" value="CHS_like"/>
    <property type="match status" value="1"/>
</dbReference>
<organism evidence="8 9">
    <name type="scientific">Pycnococcus provasolii</name>
    <dbReference type="NCBI Taxonomy" id="41880"/>
    <lineage>
        <taxon>Eukaryota</taxon>
        <taxon>Viridiplantae</taxon>
        <taxon>Chlorophyta</taxon>
        <taxon>Pseudoscourfieldiophyceae</taxon>
        <taxon>Pseudoscourfieldiales</taxon>
        <taxon>Pycnococcaceae</taxon>
        <taxon>Pycnococcus</taxon>
    </lineage>
</organism>